<dbReference type="GO" id="GO:0005634">
    <property type="term" value="C:nucleus"/>
    <property type="evidence" value="ECO:0007669"/>
    <property type="project" value="UniProtKB-SubCell"/>
</dbReference>
<feature type="region of interest" description="Disordered" evidence="8">
    <location>
        <begin position="1209"/>
        <end position="1250"/>
    </location>
</feature>
<dbReference type="PANTHER" id="PTHR41391:SF1">
    <property type="entry name" value="RESTRICTION OF TELOMERE CAPPING PROTEIN 4"/>
    <property type="match status" value="1"/>
</dbReference>
<evidence type="ECO:0000256" key="7">
    <source>
        <dbReference type="ARBA" id="ARBA00023242"/>
    </source>
</evidence>
<accession>A0AAD7DLI1</accession>
<evidence type="ECO:0000313" key="10">
    <source>
        <dbReference type="EMBL" id="KAJ7694602.1"/>
    </source>
</evidence>
<evidence type="ECO:0000256" key="2">
    <source>
        <dbReference type="ARBA" id="ARBA00004123"/>
    </source>
</evidence>
<feature type="compositionally biased region" description="Acidic residues" evidence="8">
    <location>
        <begin position="1209"/>
        <end position="1231"/>
    </location>
</feature>
<dbReference type="AlphaFoldDB" id="A0AAD7DLI1"/>
<comment type="function">
    <text evidence="1">May be involved in a process influencing telomere capping.</text>
</comment>
<evidence type="ECO:0000256" key="4">
    <source>
        <dbReference type="ARBA" id="ARBA00009461"/>
    </source>
</evidence>
<protein>
    <recommendedName>
        <fullName evidence="5">Restriction of telomere capping protein 4</fullName>
    </recommendedName>
</protein>
<evidence type="ECO:0000256" key="6">
    <source>
        <dbReference type="ARBA" id="ARBA00022490"/>
    </source>
</evidence>
<dbReference type="PANTHER" id="PTHR41391">
    <property type="entry name" value="RESTRICTION OF TELOMERE CAPPING PROTEIN 4"/>
    <property type="match status" value="1"/>
</dbReference>
<evidence type="ECO:0000256" key="1">
    <source>
        <dbReference type="ARBA" id="ARBA00002738"/>
    </source>
</evidence>
<sequence length="1250" mass="137924">MSSEPNPQFEKRLNCTQCASTMGAVHVHNGTGSGGPTQRGRIVQTCSRALCHWTCYHTEKRYIYQDGEAFVARYNSRRIGAPIPAQFVNIPLRLAVDIEVPVAINGAISCAAFGCVTAGGTPTCGSQQCIEFKCKRCCQEAATDATDAHKPRDPCKSHGVAPVSDYDHLPPGPPTAAAPPHAPTPAPRDHAPPPARRAPVAQPPPARRVPLAQPIGPLWRANHRTADTAKTAVEDLKTRRLEMEAREKKTVDLRIFYKAGVQPASLQEFVDTYPRLQISSLTGVVEDLKLTPHSRLDHWSAGAFKTIYIESVIHVEHGTPVLLKLRPSLTEEMSLDDCPGLAEELSRQPRIYGTKRTHVGSDDLVSPLKKTARIGSGPAITDASQAAHVLVDADNSTPPLVLSIVATVAVTPRPVVPRAIAKTSDATRSHPTRSTKPDDPKLWISRLSIFQWDRAWRAIKDMQDSDPLTSPESAAFPKVFGEAYVKATVSKYKGLWDTTPDALKLKYITMGDAPEASWKCMLRERKTYRDSAGDTTLSAPALAFSTPVVPIAPTPVSAQLSNTAAVHSRVPDPPSMPLDTNTTLHPTHPHTPPTSNLRFPDPMDVDPGFFPDAELDTPLRPFTGSLSQLEFDGDMDPFNFGAMDVIAATYPAGDSACAHSPQPTDFGLCAFCDEPLRTKPSSKLLQMRADLQDKTYPSPTPANPNHRGALNSLISTYCDLHQYEAQHLPLALSKGWPETISYCDLYDQATTACEEELDILLEDLSDNTFFIDAASRVNSAMPSQFVCLTGYFGKFGYDRIFLAIQDYYREMEADIDPASYAPLSFSQLIEEVFVPHTQIRLIVNELRESPDDARKTLYESSEFGRLFHSDVSDRARLTAHLATQFHPNAAADPDAPELRMELEHQSESETRFPPMSPLYNLPDLPLWQPSPEIQLIRLRDSLDAISRADPIPGNTGHRRPTSMMLVGGYCEKHRLERDIFPRAIAGKWLFTTDFSTLFKRILSLRPALVVLNEEIENSSFFHDAKAHYTPKPPQPGEQQMSMTQMLSVGRQYASVERLHAQGAGYYGEIGYEIFMVAVRFMFPDGVNLEHYAPLPYSVVLAEVLPEAAVRIVKQDLELSPRAAKRVLRESYLFGVNRHPSTTESPDVAAAIRYTTEVQQRINSAYRSWVASGSSLHLNEWVALQKVKAEPVDSQIPRAQGLAWAGEVIDLTEDDSEDDSGGDVEGDEVNQADSEHDVDVDAEGEIDEDCD</sequence>
<feature type="region of interest" description="Disordered" evidence="8">
    <location>
        <begin position="147"/>
        <end position="213"/>
    </location>
</feature>
<keyword evidence="11" id="KW-1185">Reference proteome</keyword>
<feature type="compositionally biased region" description="Basic and acidic residues" evidence="8">
    <location>
        <begin position="147"/>
        <end position="156"/>
    </location>
</feature>
<reference evidence="10" key="1">
    <citation type="submission" date="2023-03" db="EMBL/GenBank/DDBJ databases">
        <title>Massive genome expansion in bonnet fungi (Mycena s.s.) driven by repeated elements and novel gene families across ecological guilds.</title>
        <authorList>
            <consortium name="Lawrence Berkeley National Laboratory"/>
            <person name="Harder C.B."/>
            <person name="Miyauchi S."/>
            <person name="Viragh M."/>
            <person name="Kuo A."/>
            <person name="Thoen E."/>
            <person name="Andreopoulos B."/>
            <person name="Lu D."/>
            <person name="Skrede I."/>
            <person name="Drula E."/>
            <person name="Henrissat B."/>
            <person name="Morin E."/>
            <person name="Kohler A."/>
            <person name="Barry K."/>
            <person name="LaButti K."/>
            <person name="Morin E."/>
            <person name="Salamov A."/>
            <person name="Lipzen A."/>
            <person name="Mereny Z."/>
            <person name="Hegedus B."/>
            <person name="Baldrian P."/>
            <person name="Stursova M."/>
            <person name="Weitz H."/>
            <person name="Taylor A."/>
            <person name="Grigoriev I.V."/>
            <person name="Nagy L.G."/>
            <person name="Martin F."/>
            <person name="Kauserud H."/>
        </authorList>
    </citation>
    <scope>NUCLEOTIDE SEQUENCE</scope>
    <source>
        <strain evidence="10">CBHHK067</strain>
    </source>
</reference>
<dbReference type="InterPro" id="IPR039024">
    <property type="entry name" value="RTC4"/>
</dbReference>
<dbReference type="GO" id="GO:0005737">
    <property type="term" value="C:cytoplasm"/>
    <property type="evidence" value="ECO:0007669"/>
    <property type="project" value="UniProtKB-SubCell"/>
</dbReference>
<evidence type="ECO:0000313" key="11">
    <source>
        <dbReference type="Proteomes" id="UP001221757"/>
    </source>
</evidence>
<proteinExistence type="inferred from homology"/>
<feature type="compositionally biased region" description="Acidic residues" evidence="8">
    <location>
        <begin position="1239"/>
        <end position="1250"/>
    </location>
</feature>
<gene>
    <name evidence="10" type="ORF">B0H17DRAFT_1178580</name>
</gene>
<feature type="compositionally biased region" description="Pro residues" evidence="8">
    <location>
        <begin position="170"/>
        <end position="207"/>
    </location>
</feature>
<keyword evidence="6" id="KW-0963">Cytoplasm</keyword>
<feature type="domain" description="Restriction of telomere capping protein 4 C-terminal" evidence="9">
    <location>
        <begin position="788"/>
        <end position="868"/>
    </location>
</feature>
<name>A0AAD7DLI1_MYCRO</name>
<evidence type="ECO:0000256" key="5">
    <source>
        <dbReference type="ARBA" id="ARBA00015162"/>
    </source>
</evidence>
<dbReference type="EMBL" id="JARKIE010000041">
    <property type="protein sequence ID" value="KAJ7694602.1"/>
    <property type="molecule type" value="Genomic_DNA"/>
</dbReference>
<comment type="subcellular location">
    <subcellularLocation>
        <location evidence="3">Cytoplasm</location>
    </subcellularLocation>
    <subcellularLocation>
        <location evidence="2">Nucleus</location>
    </subcellularLocation>
</comment>
<dbReference type="Pfam" id="PF14474">
    <property type="entry name" value="RTC4"/>
    <property type="match status" value="1"/>
</dbReference>
<comment type="caution">
    <text evidence="10">The sequence shown here is derived from an EMBL/GenBank/DDBJ whole genome shotgun (WGS) entry which is preliminary data.</text>
</comment>
<keyword evidence="7" id="KW-0539">Nucleus</keyword>
<dbReference type="Proteomes" id="UP001221757">
    <property type="component" value="Unassembled WGS sequence"/>
</dbReference>
<dbReference type="InterPro" id="IPR028094">
    <property type="entry name" value="RTC4_C"/>
</dbReference>
<comment type="similarity">
    <text evidence="4">Belongs to the RTC4 family.</text>
</comment>
<evidence type="ECO:0000259" key="9">
    <source>
        <dbReference type="Pfam" id="PF14474"/>
    </source>
</evidence>
<organism evidence="10 11">
    <name type="scientific">Mycena rosella</name>
    <name type="common">Pink bonnet</name>
    <name type="synonym">Agaricus rosellus</name>
    <dbReference type="NCBI Taxonomy" id="1033263"/>
    <lineage>
        <taxon>Eukaryota</taxon>
        <taxon>Fungi</taxon>
        <taxon>Dikarya</taxon>
        <taxon>Basidiomycota</taxon>
        <taxon>Agaricomycotina</taxon>
        <taxon>Agaricomycetes</taxon>
        <taxon>Agaricomycetidae</taxon>
        <taxon>Agaricales</taxon>
        <taxon>Marasmiineae</taxon>
        <taxon>Mycenaceae</taxon>
        <taxon>Mycena</taxon>
    </lineage>
</organism>
<evidence type="ECO:0000256" key="3">
    <source>
        <dbReference type="ARBA" id="ARBA00004496"/>
    </source>
</evidence>
<evidence type="ECO:0000256" key="8">
    <source>
        <dbReference type="SAM" id="MobiDB-lite"/>
    </source>
</evidence>